<feature type="transmembrane region" description="Helical" evidence="1">
    <location>
        <begin position="30"/>
        <end position="53"/>
    </location>
</feature>
<accession>A0ABT5L4S6</accession>
<keyword evidence="1" id="KW-0812">Transmembrane</keyword>
<dbReference type="EMBL" id="JAQQXP010000001">
    <property type="protein sequence ID" value="MDC8831506.1"/>
    <property type="molecule type" value="Genomic_DNA"/>
</dbReference>
<comment type="caution">
    <text evidence="2">The sequence shown here is derived from an EMBL/GenBank/DDBJ whole genome shotgun (WGS) entry which is preliminary data.</text>
</comment>
<protein>
    <submittedName>
        <fullName evidence="2">DUF2975 domain-containing protein</fullName>
    </submittedName>
</protein>
<proteinExistence type="predicted"/>
<sequence>MTTIEHASGNSGAQLPPPKYTLGLKICFDLLYYFSVFSMIVGVGVFLVVGWNIPAEISERHTDVNYLFNAKMLPSGVTDPSVSEVMLVHGMVKLNNTTGYAAWFIAYIDVFINGIFTLLGLYNLRKLFANLSLHRAFEASSVMYIKRLGIIVLSYSLLTPVMTYLCGMAILADIGTFHEQLQLYPYFSFPLEGVLVGAALIVLASLVKDASMMKQEQELTI</sequence>
<dbReference type="Pfam" id="PF11188">
    <property type="entry name" value="DUF2975"/>
    <property type="match status" value="1"/>
</dbReference>
<reference evidence="2 3" key="1">
    <citation type="submission" date="2022-10" db="EMBL/GenBank/DDBJ databases">
        <title>Alteromonas sp. chi3 Genome sequencing.</title>
        <authorList>
            <person name="Park S."/>
        </authorList>
    </citation>
    <scope>NUCLEOTIDE SEQUENCE [LARGE SCALE GENOMIC DNA]</scope>
    <source>
        <strain evidence="3">chi3</strain>
    </source>
</reference>
<keyword evidence="1" id="KW-0472">Membrane</keyword>
<keyword evidence="1" id="KW-1133">Transmembrane helix</keyword>
<keyword evidence="3" id="KW-1185">Reference proteome</keyword>
<dbReference type="InterPro" id="IPR021354">
    <property type="entry name" value="DUF2975"/>
</dbReference>
<dbReference type="Proteomes" id="UP001218788">
    <property type="component" value="Unassembled WGS sequence"/>
</dbReference>
<gene>
    <name evidence="2" type="ORF">OIK42_12115</name>
</gene>
<evidence type="ECO:0000256" key="1">
    <source>
        <dbReference type="SAM" id="Phobius"/>
    </source>
</evidence>
<feature type="transmembrane region" description="Helical" evidence="1">
    <location>
        <begin position="100"/>
        <end position="124"/>
    </location>
</feature>
<evidence type="ECO:0000313" key="2">
    <source>
        <dbReference type="EMBL" id="MDC8831506.1"/>
    </source>
</evidence>
<feature type="transmembrane region" description="Helical" evidence="1">
    <location>
        <begin position="145"/>
        <end position="171"/>
    </location>
</feature>
<dbReference type="RefSeq" id="WP_273640854.1">
    <property type="nucleotide sequence ID" value="NZ_JAQQXP010000001.1"/>
</dbReference>
<name>A0ABT5L4S6_9ALTE</name>
<organism evidence="2 3">
    <name type="scientific">Alteromonas gilva</name>
    <dbReference type="NCBI Taxonomy" id="2987522"/>
    <lineage>
        <taxon>Bacteria</taxon>
        <taxon>Pseudomonadati</taxon>
        <taxon>Pseudomonadota</taxon>
        <taxon>Gammaproteobacteria</taxon>
        <taxon>Alteromonadales</taxon>
        <taxon>Alteromonadaceae</taxon>
        <taxon>Alteromonas/Salinimonas group</taxon>
        <taxon>Alteromonas</taxon>
    </lineage>
</organism>
<feature type="transmembrane region" description="Helical" evidence="1">
    <location>
        <begin position="183"/>
        <end position="207"/>
    </location>
</feature>
<evidence type="ECO:0000313" key="3">
    <source>
        <dbReference type="Proteomes" id="UP001218788"/>
    </source>
</evidence>